<dbReference type="RefSeq" id="WP_163476087.1">
    <property type="nucleotide sequence ID" value="NZ_JAAGWE010000012.1"/>
</dbReference>
<protein>
    <submittedName>
        <fullName evidence="3">Glycosyltransferase family 4 protein</fullName>
    </submittedName>
</protein>
<name>A0A6P0GFB2_9ACTN</name>
<dbReference type="Proteomes" id="UP000471126">
    <property type="component" value="Unassembled WGS sequence"/>
</dbReference>
<dbReference type="Pfam" id="PF13692">
    <property type="entry name" value="Glyco_trans_1_4"/>
    <property type="match status" value="1"/>
</dbReference>
<organism evidence="3 4">
    <name type="scientific">Geodermatophilus normandii</name>
    <dbReference type="NCBI Taxonomy" id="1137989"/>
    <lineage>
        <taxon>Bacteria</taxon>
        <taxon>Bacillati</taxon>
        <taxon>Actinomycetota</taxon>
        <taxon>Actinomycetes</taxon>
        <taxon>Geodermatophilales</taxon>
        <taxon>Geodermatophilaceae</taxon>
        <taxon>Geodermatophilus</taxon>
    </lineage>
</organism>
<proteinExistence type="predicted"/>
<dbReference type="EMBL" id="JAAGWE010000012">
    <property type="protein sequence ID" value="NEM05932.1"/>
    <property type="molecule type" value="Genomic_DNA"/>
</dbReference>
<dbReference type="PANTHER" id="PTHR12526">
    <property type="entry name" value="GLYCOSYLTRANSFERASE"/>
    <property type="match status" value="1"/>
</dbReference>
<gene>
    <name evidence="3" type="ORF">GCU54_07840</name>
</gene>
<evidence type="ECO:0000256" key="1">
    <source>
        <dbReference type="ARBA" id="ARBA00022676"/>
    </source>
</evidence>
<keyword evidence="2 3" id="KW-0808">Transferase</keyword>
<dbReference type="SUPFAM" id="SSF53756">
    <property type="entry name" value="UDP-Glycosyltransferase/glycogen phosphorylase"/>
    <property type="match status" value="1"/>
</dbReference>
<dbReference type="GO" id="GO:0016757">
    <property type="term" value="F:glycosyltransferase activity"/>
    <property type="evidence" value="ECO:0007669"/>
    <property type="project" value="UniProtKB-KW"/>
</dbReference>
<dbReference type="AlphaFoldDB" id="A0A6P0GFB2"/>
<keyword evidence="1" id="KW-0328">Glycosyltransferase</keyword>
<comment type="caution">
    <text evidence="3">The sequence shown here is derived from an EMBL/GenBank/DDBJ whole genome shotgun (WGS) entry which is preliminary data.</text>
</comment>
<dbReference type="PANTHER" id="PTHR12526:SF510">
    <property type="entry name" value="D-INOSITOL 3-PHOSPHATE GLYCOSYLTRANSFERASE"/>
    <property type="match status" value="1"/>
</dbReference>
<dbReference type="Gene3D" id="3.40.50.2000">
    <property type="entry name" value="Glycogen Phosphorylase B"/>
    <property type="match status" value="1"/>
</dbReference>
<evidence type="ECO:0000313" key="4">
    <source>
        <dbReference type="Proteomes" id="UP000471126"/>
    </source>
</evidence>
<evidence type="ECO:0000256" key="2">
    <source>
        <dbReference type="ARBA" id="ARBA00022679"/>
    </source>
</evidence>
<reference evidence="3 4" key="1">
    <citation type="submission" date="2019-12" db="EMBL/GenBank/DDBJ databases">
        <title>WGS of CPCC 203550 I12A-02606.</title>
        <authorList>
            <person name="Jiang Z."/>
        </authorList>
    </citation>
    <scope>NUCLEOTIDE SEQUENCE [LARGE SCALE GENOMIC DNA]</scope>
    <source>
        <strain evidence="3 4">I12A-02606</strain>
    </source>
</reference>
<evidence type="ECO:0000313" key="3">
    <source>
        <dbReference type="EMBL" id="NEM05932.1"/>
    </source>
</evidence>
<dbReference type="CDD" id="cd03801">
    <property type="entry name" value="GT4_PimA-like"/>
    <property type="match status" value="1"/>
</dbReference>
<accession>A0A6P0GFB2</accession>
<sequence length="399" mass="43267">MGIPHAGGDLYGRHAELLSQGNRLTVVAPWTPANEGAVDRPARGSYRRVVVVPRGRRAGGRRGGRSLLARALPFLTTGPFLRALLADEDLVTTLRRADRIELQWFDAIALAPRLARAFPGTPLSGVFHDVASQGHLRRVVGPGIPLGHRVIALARLLLTVPLERRAMRVLETAVVISAKDRGLLARRGGGASVVVLHPTLDDQEMPEVPRHEAPSAPEVLFVGALWRRENEDAALWLLRDIWPRVRERVPEARLTIAGADPTAPLRREVTVADGVELTGHVESLAPYYRRASVAVAAMRLGAGVKLKCIVAMMWGVPVVATSVGAEGVEGPDVFLAVEDDATDLADTVVRALTQPGPALEVAARAHSWSHAQYSSAAYRRALEDLYGRSPREVRSRRPV</sequence>